<comment type="caution">
    <text evidence="1">The sequence shown here is derived from an EMBL/GenBank/DDBJ whole genome shotgun (WGS) entry which is preliminary data.</text>
</comment>
<organism evidence="1">
    <name type="scientific">bioreactor metagenome</name>
    <dbReference type="NCBI Taxonomy" id="1076179"/>
    <lineage>
        <taxon>unclassified sequences</taxon>
        <taxon>metagenomes</taxon>
        <taxon>ecological metagenomes</taxon>
    </lineage>
</organism>
<reference evidence="1" key="1">
    <citation type="submission" date="2019-08" db="EMBL/GenBank/DDBJ databases">
        <authorList>
            <person name="Kucharzyk K."/>
            <person name="Murdoch R.W."/>
            <person name="Higgins S."/>
            <person name="Loffler F."/>
        </authorList>
    </citation>
    <scope>NUCLEOTIDE SEQUENCE</scope>
</reference>
<sequence>MYMLPTAVYDTILRGGFSLFAIEWMLSRFLCRARAKMAINTAYTAAIDCITVEGTQK</sequence>
<dbReference type="EMBL" id="VSSQ01034118">
    <property type="protein sequence ID" value="MPM85959.1"/>
    <property type="molecule type" value="Genomic_DNA"/>
</dbReference>
<accession>A0A645D9V0</accession>
<protein>
    <submittedName>
        <fullName evidence="1">Uncharacterized protein</fullName>
    </submittedName>
</protein>
<dbReference type="AlphaFoldDB" id="A0A645D9V0"/>
<name>A0A645D9V0_9ZZZZ</name>
<proteinExistence type="predicted"/>
<evidence type="ECO:0000313" key="1">
    <source>
        <dbReference type="EMBL" id="MPM85959.1"/>
    </source>
</evidence>
<gene>
    <name evidence="1" type="ORF">SDC9_133042</name>
</gene>